<feature type="domain" description="ATP-grasp" evidence="3">
    <location>
        <begin position="163"/>
        <end position="355"/>
    </location>
</feature>
<reference evidence="5" key="1">
    <citation type="submission" date="2009-11" db="EMBL/GenBank/DDBJ databases">
        <title>The complete chromosome 1 of Sphaerobacter thermophilus DSM 20745.</title>
        <authorList>
            <person name="Lucas S."/>
            <person name="Copeland A."/>
            <person name="Lapidus A."/>
            <person name="Glavina del Rio T."/>
            <person name="Dalin E."/>
            <person name="Tice H."/>
            <person name="Bruce D."/>
            <person name="Goodwin L."/>
            <person name="Pitluck S."/>
            <person name="Kyrpides N."/>
            <person name="Mavromatis K."/>
            <person name="Ivanova N."/>
            <person name="Mikhailova N."/>
            <person name="LaButti K.M."/>
            <person name="Clum A."/>
            <person name="Sun H.I."/>
            <person name="Brettin T."/>
            <person name="Detter J.C."/>
            <person name="Han C."/>
            <person name="Larimer F."/>
            <person name="Land M."/>
            <person name="Hauser L."/>
            <person name="Markowitz V."/>
            <person name="Cheng J.F."/>
            <person name="Hugenholtz P."/>
            <person name="Woyke T."/>
            <person name="Wu D."/>
            <person name="Steenblock K."/>
            <person name="Schneider S."/>
            <person name="Pukall R."/>
            <person name="Goeker M."/>
            <person name="Klenk H.P."/>
            <person name="Eisen J.A."/>
        </authorList>
    </citation>
    <scope>NUCLEOTIDE SEQUENCE [LARGE SCALE GENOMIC DNA]</scope>
    <source>
        <strain evidence="5">ATCC 49802 / DSM 20745 / S 6022</strain>
    </source>
</reference>
<dbReference type="InterPro" id="IPR036188">
    <property type="entry name" value="FAD/NAD-bd_sf"/>
</dbReference>
<feature type="compositionally biased region" description="Basic and acidic residues" evidence="2">
    <location>
        <begin position="1"/>
        <end position="12"/>
    </location>
</feature>
<evidence type="ECO:0000256" key="2">
    <source>
        <dbReference type="SAM" id="MobiDB-lite"/>
    </source>
</evidence>
<dbReference type="PROSITE" id="PS50975">
    <property type="entry name" value="ATP_GRASP"/>
    <property type="match status" value="1"/>
</dbReference>
<dbReference type="AlphaFoldDB" id="D1C2W8"/>
<protein>
    <recommendedName>
        <fullName evidence="3">ATP-grasp domain-containing protein</fullName>
    </recommendedName>
</protein>
<dbReference type="InterPro" id="IPR011761">
    <property type="entry name" value="ATP-grasp"/>
</dbReference>
<dbReference type="GO" id="GO:0046872">
    <property type="term" value="F:metal ion binding"/>
    <property type="evidence" value="ECO:0007669"/>
    <property type="project" value="InterPro"/>
</dbReference>
<dbReference type="GO" id="GO:0005524">
    <property type="term" value="F:ATP binding"/>
    <property type="evidence" value="ECO:0007669"/>
    <property type="project" value="UniProtKB-UniRule"/>
</dbReference>
<dbReference type="KEGG" id="sti:Sthe_1149"/>
<reference evidence="4 5" key="2">
    <citation type="journal article" date="2010" name="Stand. Genomic Sci.">
        <title>Complete genome sequence of Desulfohalobium retbaense type strain (HR(100)).</title>
        <authorList>
            <person name="Spring S."/>
            <person name="Nolan M."/>
            <person name="Lapidus A."/>
            <person name="Glavina Del Rio T."/>
            <person name="Copeland A."/>
            <person name="Tice H."/>
            <person name="Cheng J.F."/>
            <person name="Lucas S."/>
            <person name="Land M."/>
            <person name="Chen F."/>
            <person name="Bruce D."/>
            <person name="Goodwin L."/>
            <person name="Pitluck S."/>
            <person name="Ivanova N."/>
            <person name="Mavromatis K."/>
            <person name="Mikhailova N."/>
            <person name="Pati A."/>
            <person name="Chen A."/>
            <person name="Palaniappan K."/>
            <person name="Hauser L."/>
            <person name="Chang Y.J."/>
            <person name="Jeffries C.D."/>
            <person name="Munk C."/>
            <person name="Kiss H."/>
            <person name="Chain P."/>
            <person name="Han C."/>
            <person name="Brettin T."/>
            <person name="Detter J.C."/>
            <person name="Schuler E."/>
            <person name="Goker M."/>
            <person name="Rohde M."/>
            <person name="Bristow J."/>
            <person name="Eisen J.A."/>
            <person name="Markowitz V."/>
            <person name="Hugenholtz P."/>
            <person name="Kyrpides N.C."/>
            <person name="Klenk H.P."/>
        </authorList>
    </citation>
    <scope>NUCLEOTIDE SEQUENCE [LARGE SCALE GENOMIC DNA]</scope>
    <source>
        <strain evidence="5">ATCC 49802 / DSM 20745 / S 6022</strain>
    </source>
</reference>
<keyword evidence="1" id="KW-0067">ATP-binding</keyword>
<organism evidence="4 5">
    <name type="scientific">Sphaerobacter thermophilus (strain ATCC 49802 / DSM 20745 / KCCM 41009 / NCIMB 13125 / S 6022)</name>
    <dbReference type="NCBI Taxonomy" id="479434"/>
    <lineage>
        <taxon>Bacteria</taxon>
        <taxon>Pseudomonadati</taxon>
        <taxon>Thermomicrobiota</taxon>
        <taxon>Thermomicrobia</taxon>
        <taxon>Sphaerobacterales</taxon>
        <taxon>Sphaerobacterineae</taxon>
        <taxon>Sphaerobacteraceae</taxon>
        <taxon>Sphaerobacter</taxon>
    </lineage>
</organism>
<evidence type="ECO:0000256" key="1">
    <source>
        <dbReference type="PROSITE-ProRule" id="PRU00409"/>
    </source>
</evidence>
<dbReference type="Gene3D" id="3.30.470.20">
    <property type="entry name" value="ATP-grasp fold, B domain"/>
    <property type="match status" value="1"/>
</dbReference>
<dbReference type="RefSeq" id="WP_012871632.1">
    <property type="nucleotide sequence ID" value="NC_013523.1"/>
</dbReference>
<keyword evidence="1" id="KW-0547">Nucleotide-binding</keyword>
<feature type="compositionally biased region" description="Basic and acidic residues" evidence="2">
    <location>
        <begin position="21"/>
        <end position="33"/>
    </location>
</feature>
<evidence type="ECO:0000313" key="4">
    <source>
        <dbReference type="EMBL" id="ACZ38585.1"/>
    </source>
</evidence>
<evidence type="ECO:0000313" key="5">
    <source>
        <dbReference type="Proteomes" id="UP000002027"/>
    </source>
</evidence>
<proteinExistence type="predicted"/>
<gene>
    <name evidence="4" type="ordered locus">Sthe_1149</name>
</gene>
<feature type="region of interest" description="Disordered" evidence="2">
    <location>
        <begin position="1"/>
        <end position="35"/>
    </location>
</feature>
<sequence>MTERTIREHTASERGAASTVDRQDADSPARTEPRWTQFGAYPGTETVGAVVVGGNFPGLGIVRSLGRRGIPVCVIDDEISVSRVSRYTTHHVRVPDLLDEQRAVDTVLDVGRRLGLDGWILYPTRDENVAAFARYRDTLATQFRVPSPGWDSVQWIWDKRRTYDMAGQLGIPAPRTWCPRDVGELDELDLEFPVAIKPAIKEHFIYATKAKAWRADNREELREKFQRAAALVEPGEAMVQEVIPGDGRHQFAYCAFYKDGQAIGSMVAQRRRQHPPEFGRASTLAETVDIPLLEELSERFLRHVNFYGLVEMEYKLDPRDGRYKLLDINARAWGYHTLGQRAGVDFPYLLYADQVGLPVEPCRAQPGIRWIRLVTDLPTGAVEIKAGTLSLRSYLRSLRGIHIESVFAREDPLPGIFELALIPYEAIKRGF</sequence>
<dbReference type="eggNOG" id="COG3919">
    <property type="taxonomic scope" value="Bacteria"/>
</dbReference>
<dbReference type="SUPFAM" id="SSF51905">
    <property type="entry name" value="FAD/NAD(P)-binding domain"/>
    <property type="match status" value="1"/>
</dbReference>
<accession>D1C2W8</accession>
<dbReference type="STRING" id="479434.Sthe_1149"/>
<dbReference type="Proteomes" id="UP000002027">
    <property type="component" value="Chromosome 1"/>
</dbReference>
<keyword evidence="5" id="KW-1185">Reference proteome</keyword>
<evidence type="ECO:0000259" key="3">
    <source>
        <dbReference type="PROSITE" id="PS50975"/>
    </source>
</evidence>
<dbReference type="HOGENOM" id="CLU_034084_2_0_0"/>
<dbReference type="SUPFAM" id="SSF56059">
    <property type="entry name" value="Glutathione synthetase ATP-binding domain-like"/>
    <property type="match status" value="1"/>
</dbReference>
<dbReference type="InParanoid" id="D1C2W8"/>
<dbReference type="EMBL" id="CP001823">
    <property type="protein sequence ID" value="ACZ38585.1"/>
    <property type="molecule type" value="Genomic_DNA"/>
</dbReference>
<name>D1C2W8_SPHTD</name>